<sequence length="941" mass="104925">MMADSVGSSSPPSSSESESSNSTWHLREALDECLSNVQSDGSFALFEHLSNPLNPGICLKNGELIGLPLSNRDAQIIVTASHAAPFGKGEETLVDSSVRKTWELSSNDIQIRNPAWEPFLKSIVAKVSAGLGVDATGKGVSAELHKMLLYDEGAMFKPHQDSEKAPRMFATLVIALPSKHEGEVRVTHDGKTKTFETSKFSEFDSSYLAWFADVTHEVKPVLAGHRLVLTYNLIHTTLSSYELTATADMSMLQLRLCYNGLKGHDRQVAAHLREACQELGFYFSLASFQREVYGGCDEDGGYGDWDDDGDDDGGNFHVISEDISISASLSKVVDLEGMEVDKDLEFDEKDFIQKDPFENKAPDSEDYSGYTGNEEFFLSSAKERRTYRSTLQFQDKEKEKVIQWIDRLTAELAENPTCDAPREALHQICQTVIQKTQKFKLAPQPKYSWQTPIPPFSDEAIAQVVSLCVELDDQKLFVDAYELYSKRVALQTFESIGKALLRYDLQSLLPKMSAFVSTLNTVSERLEILVKIQIGLNDERERNPIPDTPYRDWLTAEFNNAISPSVAMNSGRDGTCLISGSRLLPSQLLFNRILPAVKRNIEQTPMVVAFLAGLSHSERRGEIPEDVANTLFRDITTDLADSSFSLDALVLELAEMKRRSVPISHFMGVVTTPSEPVFDQESSHNIATFLSACQELELNAELDQIIKKLLTEMKTAQLELFHGVYIPLLKLLVKRFSEDSIVNNAPFQPLFRQILCHFIFRYVQPEPTPPKDWKQATVGCRCADCQSLNRFLASPTEKVGRFSVAKKRRQHLHSVLDQAGSGCTHETERRGSPQTLIVTKTRARYQAAHRAWATRCSVANKHLEELGAEALKGLLGDIYGPIMTLSTSQLQLMIWDKESSAQTVALAANANASNRVLEPPTRRKFPSSSVQAEVIVIDDSD</sequence>
<gene>
    <name evidence="3" type="ORF">NA56DRAFT_690491</name>
</gene>
<protein>
    <recommendedName>
        <fullName evidence="2">Prolyl 4-hydroxylase alpha subunit Fe(2+) 2OG dioxygenase domain-containing protein</fullName>
    </recommendedName>
</protein>
<feature type="region of interest" description="Disordered" evidence="1">
    <location>
        <begin position="1"/>
        <end position="22"/>
    </location>
</feature>
<dbReference type="PANTHER" id="PTHR33099:SF7">
    <property type="entry name" value="MYND-TYPE DOMAIN-CONTAINING PROTEIN"/>
    <property type="match status" value="1"/>
</dbReference>
<organism evidence="3 4">
    <name type="scientific">Hyaloscypha hepaticicola</name>
    <dbReference type="NCBI Taxonomy" id="2082293"/>
    <lineage>
        <taxon>Eukaryota</taxon>
        <taxon>Fungi</taxon>
        <taxon>Dikarya</taxon>
        <taxon>Ascomycota</taxon>
        <taxon>Pezizomycotina</taxon>
        <taxon>Leotiomycetes</taxon>
        <taxon>Helotiales</taxon>
        <taxon>Hyaloscyphaceae</taxon>
        <taxon>Hyaloscypha</taxon>
    </lineage>
</organism>
<evidence type="ECO:0000256" key="1">
    <source>
        <dbReference type="SAM" id="MobiDB-lite"/>
    </source>
</evidence>
<evidence type="ECO:0000313" key="3">
    <source>
        <dbReference type="EMBL" id="PMD19513.1"/>
    </source>
</evidence>
<accession>A0A2J6PZQ6</accession>
<feature type="compositionally biased region" description="Low complexity" evidence="1">
    <location>
        <begin position="8"/>
        <end position="22"/>
    </location>
</feature>
<feature type="domain" description="Prolyl 4-hydroxylase alpha subunit Fe(2+) 2OG dioxygenase" evidence="2">
    <location>
        <begin position="147"/>
        <end position="232"/>
    </location>
</feature>
<dbReference type="PANTHER" id="PTHR33099">
    <property type="entry name" value="FE2OG DIOXYGENASE DOMAIN-CONTAINING PROTEIN"/>
    <property type="match status" value="1"/>
</dbReference>
<dbReference type="OrthoDB" id="27483at2759"/>
<reference evidence="3 4" key="1">
    <citation type="submission" date="2016-05" db="EMBL/GenBank/DDBJ databases">
        <title>A degradative enzymes factory behind the ericoid mycorrhizal symbiosis.</title>
        <authorList>
            <consortium name="DOE Joint Genome Institute"/>
            <person name="Martino E."/>
            <person name="Morin E."/>
            <person name="Grelet G."/>
            <person name="Kuo A."/>
            <person name="Kohler A."/>
            <person name="Daghino S."/>
            <person name="Barry K."/>
            <person name="Choi C."/>
            <person name="Cichocki N."/>
            <person name="Clum A."/>
            <person name="Copeland A."/>
            <person name="Hainaut M."/>
            <person name="Haridas S."/>
            <person name="Labutti K."/>
            <person name="Lindquist E."/>
            <person name="Lipzen A."/>
            <person name="Khouja H.-R."/>
            <person name="Murat C."/>
            <person name="Ohm R."/>
            <person name="Olson A."/>
            <person name="Spatafora J."/>
            <person name="Veneault-Fourrey C."/>
            <person name="Henrissat B."/>
            <person name="Grigoriev I."/>
            <person name="Martin F."/>
            <person name="Perotto S."/>
        </authorList>
    </citation>
    <scope>NUCLEOTIDE SEQUENCE [LARGE SCALE GENOMIC DNA]</scope>
    <source>
        <strain evidence="3 4">UAMH 7357</strain>
    </source>
</reference>
<dbReference type="Gene3D" id="2.60.120.620">
    <property type="entry name" value="q2cbj1_9rhob like domain"/>
    <property type="match status" value="1"/>
</dbReference>
<dbReference type="InterPro" id="IPR044862">
    <property type="entry name" value="Pro_4_hyd_alph_FE2OG_OXY"/>
</dbReference>
<keyword evidence="4" id="KW-1185">Reference proteome</keyword>
<dbReference type="Pfam" id="PF13640">
    <property type="entry name" value="2OG-FeII_Oxy_3"/>
    <property type="match status" value="1"/>
</dbReference>
<evidence type="ECO:0000259" key="2">
    <source>
        <dbReference type="Pfam" id="PF13640"/>
    </source>
</evidence>
<dbReference type="Proteomes" id="UP000235672">
    <property type="component" value="Unassembled WGS sequence"/>
</dbReference>
<proteinExistence type="predicted"/>
<name>A0A2J6PZQ6_9HELO</name>
<dbReference type="AlphaFoldDB" id="A0A2J6PZQ6"/>
<dbReference type="EMBL" id="KZ613489">
    <property type="protein sequence ID" value="PMD19513.1"/>
    <property type="molecule type" value="Genomic_DNA"/>
</dbReference>
<evidence type="ECO:0000313" key="4">
    <source>
        <dbReference type="Proteomes" id="UP000235672"/>
    </source>
</evidence>